<dbReference type="EMBL" id="CAJVPQ010015491">
    <property type="protein sequence ID" value="CAG8742742.1"/>
    <property type="molecule type" value="Genomic_DNA"/>
</dbReference>
<dbReference type="Proteomes" id="UP000789570">
    <property type="component" value="Unassembled WGS sequence"/>
</dbReference>
<feature type="non-terminal residue" evidence="1">
    <location>
        <position position="1"/>
    </location>
</feature>
<organism evidence="1 2">
    <name type="scientific">Funneliformis caledonium</name>
    <dbReference type="NCBI Taxonomy" id="1117310"/>
    <lineage>
        <taxon>Eukaryota</taxon>
        <taxon>Fungi</taxon>
        <taxon>Fungi incertae sedis</taxon>
        <taxon>Mucoromycota</taxon>
        <taxon>Glomeromycotina</taxon>
        <taxon>Glomeromycetes</taxon>
        <taxon>Glomerales</taxon>
        <taxon>Glomeraceae</taxon>
        <taxon>Funneliformis</taxon>
    </lineage>
</organism>
<sequence length="45" mass="4940">GEYFNTFPVVFVQNVTINNLFKSARAHMAKVAGVISVISVRGWNG</sequence>
<keyword evidence="2" id="KW-1185">Reference proteome</keyword>
<name>A0A9N9IQG7_9GLOM</name>
<dbReference type="AlphaFoldDB" id="A0A9N9IQG7"/>
<evidence type="ECO:0000313" key="1">
    <source>
        <dbReference type="EMBL" id="CAG8742742.1"/>
    </source>
</evidence>
<gene>
    <name evidence="1" type="ORF">FCALED_LOCUS15739</name>
</gene>
<accession>A0A9N9IQG7</accession>
<evidence type="ECO:0000313" key="2">
    <source>
        <dbReference type="Proteomes" id="UP000789570"/>
    </source>
</evidence>
<comment type="caution">
    <text evidence="1">The sequence shown here is derived from an EMBL/GenBank/DDBJ whole genome shotgun (WGS) entry which is preliminary data.</text>
</comment>
<protein>
    <submittedName>
        <fullName evidence="1">15583_t:CDS:1</fullName>
    </submittedName>
</protein>
<proteinExistence type="predicted"/>
<reference evidence="1" key="1">
    <citation type="submission" date="2021-06" db="EMBL/GenBank/DDBJ databases">
        <authorList>
            <person name="Kallberg Y."/>
            <person name="Tangrot J."/>
            <person name="Rosling A."/>
        </authorList>
    </citation>
    <scope>NUCLEOTIDE SEQUENCE</scope>
    <source>
        <strain evidence="1">UK204</strain>
    </source>
</reference>